<gene>
    <name evidence="2" type="ORF">SAMN04487946_11476</name>
</gene>
<dbReference type="InterPro" id="IPR000120">
    <property type="entry name" value="Amidase"/>
</dbReference>
<reference evidence="3" key="1">
    <citation type="submission" date="2016-10" db="EMBL/GenBank/DDBJ databases">
        <authorList>
            <person name="Varghese N."/>
            <person name="Submissions S."/>
        </authorList>
    </citation>
    <scope>NUCLEOTIDE SEQUENCE [LARGE SCALE GENOMIC DNA]</scope>
    <source>
        <strain evidence="3">CGMCC 1.10118</strain>
    </source>
</reference>
<evidence type="ECO:0000313" key="2">
    <source>
        <dbReference type="EMBL" id="SDY41400.1"/>
    </source>
</evidence>
<feature type="domain" description="Amidase" evidence="1">
    <location>
        <begin position="26"/>
        <end position="458"/>
    </location>
</feature>
<dbReference type="RefSeq" id="WP_089769157.1">
    <property type="nucleotide sequence ID" value="NZ_FNPB01000014.1"/>
</dbReference>
<evidence type="ECO:0000313" key="3">
    <source>
        <dbReference type="Proteomes" id="UP000199170"/>
    </source>
</evidence>
<dbReference type="InterPro" id="IPR020556">
    <property type="entry name" value="Amidase_CS"/>
</dbReference>
<dbReference type="Pfam" id="PF01425">
    <property type="entry name" value="Amidase"/>
    <property type="match status" value="1"/>
</dbReference>
<dbReference type="OrthoDB" id="359273at2157"/>
<dbReference type="PROSITE" id="PS00571">
    <property type="entry name" value="AMIDASES"/>
    <property type="match status" value="1"/>
</dbReference>
<keyword evidence="3" id="KW-1185">Reference proteome</keyword>
<name>A0A1H3JN35_9EURY</name>
<dbReference type="EMBL" id="FNPB01000014">
    <property type="protein sequence ID" value="SDY41400.1"/>
    <property type="molecule type" value="Genomic_DNA"/>
</dbReference>
<organism evidence="2 3">
    <name type="scientific">Halobellus clavatus</name>
    <dbReference type="NCBI Taxonomy" id="660517"/>
    <lineage>
        <taxon>Archaea</taxon>
        <taxon>Methanobacteriati</taxon>
        <taxon>Methanobacteriota</taxon>
        <taxon>Stenosarchaea group</taxon>
        <taxon>Halobacteria</taxon>
        <taxon>Halobacteriales</taxon>
        <taxon>Haloferacaceae</taxon>
        <taxon>Halobellus</taxon>
    </lineage>
</organism>
<dbReference type="Gene3D" id="3.90.1300.10">
    <property type="entry name" value="Amidase signature (AS) domain"/>
    <property type="match status" value="1"/>
</dbReference>
<dbReference type="GO" id="GO:0016740">
    <property type="term" value="F:transferase activity"/>
    <property type="evidence" value="ECO:0007669"/>
    <property type="project" value="UniProtKB-KW"/>
</dbReference>
<dbReference type="AlphaFoldDB" id="A0A1H3JN35"/>
<dbReference type="SUPFAM" id="SSF75304">
    <property type="entry name" value="Amidase signature (AS) enzymes"/>
    <property type="match status" value="1"/>
</dbReference>
<dbReference type="InterPro" id="IPR023631">
    <property type="entry name" value="Amidase_dom"/>
</dbReference>
<proteinExistence type="predicted"/>
<dbReference type="STRING" id="660517.SAMN04487946_11476"/>
<keyword evidence="2" id="KW-0808">Transferase</keyword>
<protein>
    <submittedName>
        <fullName evidence="2">Aspartyl-tRNA(Asn)/glutamyl-tRNA(Gln) amidotransferase subunit A</fullName>
    </submittedName>
</protein>
<evidence type="ECO:0000259" key="1">
    <source>
        <dbReference type="Pfam" id="PF01425"/>
    </source>
</evidence>
<accession>A0A1H3JN35</accession>
<sequence length="475" mass="50823">MQRVDPFVPTTTLAERIRDGDVAPSDAVATYLDRISRDNDDLNAFITVTDESARRAAEQADRAVDDPEEALGPLHGVPIALKDLENPKAGVRNTLGCVPFADAVAERTATTVQRFEKAGAIVLGMTNVPELGHAAVTDNELLGPTATPFDGDRNAGGSSGGSAAAVAAGMTSAAIGSDAGGSVRIPASFCGIYGLKPSFGLVPLDTRPNAFEKSVHHDVKGPLTRTVADAAQVMDVLAGYDSTDPDSLPFEMDFLGAVNRSITDLRIGYSPDLGVFDVDPAVQSVVEDSLSALVDAGATVEEISLDHGLTADELKDAFLTTWAVHLRSITRNIEQHAEIDFSQRRDELSDSLIELLDIAADRGVDDLADTGIVRTRMFDAIQSVFEAYDLLVTPTTGTTAPDLRPTHDHWDWVARRLLTWPFNWTDHPAGTVPAGTDDESAPVGTQLVGPRFGDETVLAASAAFERERPWQYLYE</sequence>
<dbReference type="Proteomes" id="UP000199170">
    <property type="component" value="Unassembled WGS sequence"/>
</dbReference>
<dbReference type="InterPro" id="IPR036928">
    <property type="entry name" value="AS_sf"/>
</dbReference>
<dbReference type="PANTHER" id="PTHR11895:SF7">
    <property type="entry name" value="GLUTAMYL-TRNA(GLN) AMIDOTRANSFERASE SUBUNIT A, MITOCHONDRIAL"/>
    <property type="match status" value="1"/>
</dbReference>
<dbReference type="PANTHER" id="PTHR11895">
    <property type="entry name" value="TRANSAMIDASE"/>
    <property type="match status" value="1"/>
</dbReference>